<dbReference type="STRING" id="1630136.AS592_08030"/>
<organism evidence="5 6">
    <name type="scientific">Sulfurovum riftiae</name>
    <dbReference type="NCBI Taxonomy" id="1630136"/>
    <lineage>
        <taxon>Bacteria</taxon>
        <taxon>Pseudomonadati</taxon>
        <taxon>Campylobacterota</taxon>
        <taxon>Epsilonproteobacteria</taxon>
        <taxon>Campylobacterales</taxon>
        <taxon>Sulfurovaceae</taxon>
        <taxon>Sulfurovum</taxon>
    </lineage>
</organism>
<accession>A0A151CGZ2</accession>
<dbReference type="Pfam" id="PF02275">
    <property type="entry name" value="CBAH"/>
    <property type="match status" value="1"/>
</dbReference>
<dbReference type="Gene3D" id="3.60.60.10">
    <property type="entry name" value="Penicillin V Acylase, Chain A"/>
    <property type="match status" value="1"/>
</dbReference>
<keyword evidence="6" id="KW-1185">Reference proteome</keyword>
<dbReference type="OrthoDB" id="1265391at2"/>
<dbReference type="AlphaFoldDB" id="A0A151CGZ2"/>
<comment type="similarity">
    <text evidence="1">Belongs to the peptidase C59 family.</text>
</comment>
<dbReference type="GO" id="GO:0016787">
    <property type="term" value="F:hydrolase activity"/>
    <property type="evidence" value="ECO:0007669"/>
    <property type="project" value="UniProtKB-KW"/>
</dbReference>
<dbReference type="Proteomes" id="UP000075359">
    <property type="component" value="Unassembled WGS sequence"/>
</dbReference>
<feature type="domain" description="Choloylglycine hydrolase/NAAA C-terminal" evidence="4">
    <location>
        <begin position="25"/>
        <end position="338"/>
    </location>
</feature>
<feature type="signal peptide" evidence="3">
    <location>
        <begin position="1"/>
        <end position="24"/>
    </location>
</feature>
<name>A0A151CGZ2_9BACT</name>
<dbReference type="InterPro" id="IPR052193">
    <property type="entry name" value="Peptidase_C59"/>
</dbReference>
<protein>
    <recommendedName>
        <fullName evidence="4">Choloylglycine hydrolase/NAAA C-terminal domain-containing protein</fullName>
    </recommendedName>
</protein>
<evidence type="ECO:0000256" key="3">
    <source>
        <dbReference type="SAM" id="SignalP"/>
    </source>
</evidence>
<dbReference type="EMBL" id="LNKT01000012">
    <property type="protein sequence ID" value="KYJ86767.1"/>
    <property type="molecule type" value="Genomic_DNA"/>
</dbReference>
<evidence type="ECO:0000313" key="5">
    <source>
        <dbReference type="EMBL" id="KYJ86767.1"/>
    </source>
</evidence>
<dbReference type="CDD" id="cd00542">
    <property type="entry name" value="Ntn_PVA"/>
    <property type="match status" value="1"/>
</dbReference>
<evidence type="ECO:0000256" key="1">
    <source>
        <dbReference type="ARBA" id="ARBA00006625"/>
    </source>
</evidence>
<dbReference type="PANTHER" id="PTHR35527">
    <property type="entry name" value="CHOLOYLGLYCINE HYDROLASE"/>
    <property type="match status" value="1"/>
</dbReference>
<keyword evidence="2" id="KW-0378">Hydrolase</keyword>
<feature type="chain" id="PRO_5007578518" description="Choloylglycine hydrolase/NAAA C-terminal domain-containing protein" evidence="3">
    <location>
        <begin position="25"/>
        <end position="369"/>
    </location>
</feature>
<gene>
    <name evidence="5" type="ORF">AS592_08030</name>
</gene>
<reference evidence="5 6" key="1">
    <citation type="submission" date="2015-11" db="EMBL/GenBank/DDBJ databases">
        <title>Draft genome of Sulfurovum riftiae 1812E, a member of the Epsilonproteobacteria isolated from the tube of the deep-sea hydrothermal vent tubewom Riftia pachyptila.</title>
        <authorList>
            <person name="Vetriani C."/>
            <person name="Giovannelli D."/>
        </authorList>
    </citation>
    <scope>NUCLEOTIDE SEQUENCE [LARGE SCALE GENOMIC DNA]</scope>
    <source>
        <strain evidence="5 6">1812E</strain>
    </source>
</reference>
<dbReference type="PANTHER" id="PTHR35527:SF2">
    <property type="entry name" value="HYDROLASE"/>
    <property type="match status" value="1"/>
</dbReference>
<comment type="caution">
    <text evidence="5">The sequence shown here is derived from an EMBL/GenBank/DDBJ whole genome shotgun (WGS) entry which is preliminary data.</text>
</comment>
<proteinExistence type="inferred from homology"/>
<dbReference type="SUPFAM" id="SSF56235">
    <property type="entry name" value="N-terminal nucleophile aminohydrolases (Ntn hydrolases)"/>
    <property type="match status" value="1"/>
</dbReference>
<dbReference type="InterPro" id="IPR029055">
    <property type="entry name" value="Ntn_hydrolases_N"/>
</dbReference>
<evidence type="ECO:0000256" key="2">
    <source>
        <dbReference type="ARBA" id="ARBA00022801"/>
    </source>
</evidence>
<sequence>MKKILSIFGALAFAITLFVSSASACSSFRISSEDGHHFFVFNFELGGKPGSEVVYYPRGTEFTANAPKGLKPAQWKSKYAVVGMDWFDQMMLVGGINEHGLAAANLNLPNYTEYQKASKEDNGKILAAWDVPTYFLTQFKNVEEVKAGFKDVKVVQQLWNIMGGEQNIEFHYTFQDPSGASIVVEYIKGEPKIYDNPLGVMTNSPDLAWQHINLNNYINLTAQDILTKKVGDKDLIATGMGTGMLGLPGDFTPVSRFVRAVAFTQTAQSAKTHDEALKMAIRISNTISFPEGVAKVILGDMAYTGKTDWVMIGDLSERKMYFRHYDYLNWRVIDLKELMKINTTKPLYFDLKKGPAFEDVSSRLAPKNK</sequence>
<dbReference type="InterPro" id="IPR029132">
    <property type="entry name" value="CBAH/NAAA_C"/>
</dbReference>
<dbReference type="PROSITE" id="PS51257">
    <property type="entry name" value="PROKAR_LIPOPROTEIN"/>
    <property type="match status" value="1"/>
</dbReference>
<evidence type="ECO:0000259" key="4">
    <source>
        <dbReference type="Pfam" id="PF02275"/>
    </source>
</evidence>
<evidence type="ECO:0000313" key="6">
    <source>
        <dbReference type="Proteomes" id="UP000075359"/>
    </source>
</evidence>
<dbReference type="RefSeq" id="WP_067330104.1">
    <property type="nucleotide sequence ID" value="NZ_LNKT01000012.1"/>
</dbReference>
<keyword evidence="3" id="KW-0732">Signal</keyword>